<evidence type="ECO:0000256" key="8">
    <source>
        <dbReference type="ARBA" id="ARBA00023080"/>
    </source>
</evidence>
<comment type="similarity">
    <text evidence="2 17">Belongs to the HAM1 NTPase family.</text>
</comment>
<comment type="caution">
    <text evidence="18">The sequence shown here is derived from an EMBL/GenBank/DDBJ whole genome shotgun (WGS) entry which is preliminary data.</text>
</comment>
<comment type="catalytic activity">
    <reaction evidence="9">
        <text>dITP + H2O = dIMP + diphosphate + H(+)</text>
        <dbReference type="Rhea" id="RHEA:28342"/>
        <dbReference type="ChEBI" id="CHEBI:15377"/>
        <dbReference type="ChEBI" id="CHEBI:15378"/>
        <dbReference type="ChEBI" id="CHEBI:33019"/>
        <dbReference type="ChEBI" id="CHEBI:61194"/>
        <dbReference type="ChEBI" id="CHEBI:61382"/>
        <dbReference type="EC" id="3.6.1.66"/>
    </reaction>
</comment>
<evidence type="ECO:0000256" key="11">
    <source>
        <dbReference type="ARBA" id="ARBA00066468"/>
    </source>
</evidence>
<keyword evidence="7" id="KW-0460">Magnesium</keyword>
<keyword evidence="4" id="KW-0479">Metal-binding</keyword>
<dbReference type="EMBL" id="CASHTH010001125">
    <property type="protein sequence ID" value="CAI8011780.1"/>
    <property type="molecule type" value="Genomic_DNA"/>
</dbReference>
<dbReference type="GO" id="GO:0036220">
    <property type="term" value="F:ITP diphosphatase activity"/>
    <property type="evidence" value="ECO:0007669"/>
    <property type="project" value="UniProtKB-EC"/>
</dbReference>
<evidence type="ECO:0000256" key="5">
    <source>
        <dbReference type="ARBA" id="ARBA00022741"/>
    </source>
</evidence>
<accession>A0AA35RHV9</accession>
<evidence type="ECO:0000256" key="14">
    <source>
        <dbReference type="ARBA" id="ARBA00078805"/>
    </source>
</evidence>
<keyword evidence="19" id="KW-1185">Reference proteome</keyword>
<dbReference type="AlphaFoldDB" id="A0AA35RHV9"/>
<dbReference type="GO" id="GO:0017111">
    <property type="term" value="F:ribonucleoside triphosphate phosphatase activity"/>
    <property type="evidence" value="ECO:0007669"/>
    <property type="project" value="InterPro"/>
</dbReference>
<dbReference type="InterPro" id="IPR020922">
    <property type="entry name" value="dITP/XTP_pyrophosphatase"/>
</dbReference>
<dbReference type="InterPro" id="IPR029001">
    <property type="entry name" value="ITPase-like_fam"/>
</dbReference>
<dbReference type="GO" id="GO:0005829">
    <property type="term" value="C:cytosol"/>
    <property type="evidence" value="ECO:0007669"/>
    <property type="project" value="TreeGrafter"/>
</dbReference>
<evidence type="ECO:0000256" key="10">
    <source>
        <dbReference type="ARBA" id="ARBA00052017"/>
    </source>
</evidence>
<evidence type="ECO:0000256" key="9">
    <source>
        <dbReference type="ARBA" id="ARBA00051875"/>
    </source>
</evidence>
<dbReference type="InterPro" id="IPR002637">
    <property type="entry name" value="RdgB/HAM1"/>
</dbReference>
<organism evidence="18 19">
    <name type="scientific">Geodia barretti</name>
    <name type="common">Barrett's horny sponge</name>
    <dbReference type="NCBI Taxonomy" id="519541"/>
    <lineage>
        <taxon>Eukaryota</taxon>
        <taxon>Metazoa</taxon>
        <taxon>Porifera</taxon>
        <taxon>Demospongiae</taxon>
        <taxon>Heteroscleromorpha</taxon>
        <taxon>Tetractinellida</taxon>
        <taxon>Astrophorina</taxon>
        <taxon>Geodiidae</taxon>
        <taxon>Geodia</taxon>
    </lineage>
</organism>
<gene>
    <name evidence="18" type="ORF">GBAR_LOCUS7555</name>
</gene>
<evidence type="ECO:0000256" key="7">
    <source>
        <dbReference type="ARBA" id="ARBA00022842"/>
    </source>
</evidence>
<evidence type="ECO:0000256" key="2">
    <source>
        <dbReference type="ARBA" id="ARBA00008023"/>
    </source>
</evidence>
<dbReference type="GO" id="GO:0009146">
    <property type="term" value="P:purine nucleoside triphosphate catabolic process"/>
    <property type="evidence" value="ECO:0007669"/>
    <property type="project" value="UniProtKB-ARBA"/>
</dbReference>
<sequence>MKLVLATHNQGKVRELTKMLRSPSSIEVISLNAYPDAPEVVEDGKTYMENAAKKASVIAEYTGYLTLADDAGLEVDALNGVPGINSKRWAGEDATDAIRIAKLLQALEGVTDRRARFVAAIAVVHPDSTPEGVLGVCDGHIRHAPVGESGFGYDPVFVPDGYEQTFAELGEEIKNRISHRAKALEQALALL</sequence>
<comment type="cofactor">
    <cofactor evidence="1">
        <name>Mg(2+)</name>
        <dbReference type="ChEBI" id="CHEBI:18420"/>
    </cofactor>
</comment>
<dbReference type="NCBIfam" id="TIGR00042">
    <property type="entry name" value="RdgB/HAM1 family non-canonical purine NTP pyrophosphatase"/>
    <property type="match status" value="1"/>
</dbReference>
<comment type="subunit">
    <text evidence="3">Homodimer.</text>
</comment>
<evidence type="ECO:0000256" key="12">
    <source>
        <dbReference type="ARBA" id="ARBA00071289"/>
    </source>
</evidence>
<evidence type="ECO:0000256" key="1">
    <source>
        <dbReference type="ARBA" id="ARBA00001946"/>
    </source>
</evidence>
<evidence type="ECO:0000256" key="16">
    <source>
        <dbReference type="ARBA" id="ARBA00083635"/>
    </source>
</evidence>
<dbReference type="PANTHER" id="PTHR11067:SF9">
    <property type="entry name" value="INOSINE TRIPHOSPHATE PYROPHOSPHATASE"/>
    <property type="match status" value="1"/>
</dbReference>
<dbReference type="Proteomes" id="UP001174909">
    <property type="component" value="Unassembled WGS sequence"/>
</dbReference>
<keyword evidence="5" id="KW-0547">Nucleotide-binding</keyword>
<comment type="catalytic activity">
    <reaction evidence="10">
        <text>XTP + H2O = XMP + diphosphate + H(+)</text>
        <dbReference type="Rhea" id="RHEA:28610"/>
        <dbReference type="ChEBI" id="CHEBI:15377"/>
        <dbReference type="ChEBI" id="CHEBI:15378"/>
        <dbReference type="ChEBI" id="CHEBI:33019"/>
        <dbReference type="ChEBI" id="CHEBI:57464"/>
        <dbReference type="ChEBI" id="CHEBI:61314"/>
        <dbReference type="EC" id="3.6.1.66"/>
    </reaction>
</comment>
<evidence type="ECO:0000256" key="15">
    <source>
        <dbReference type="ARBA" id="ARBA00083186"/>
    </source>
</evidence>
<proteinExistence type="inferred from homology"/>
<dbReference type="EC" id="3.6.1.66" evidence="11"/>
<dbReference type="GO" id="GO:0046872">
    <property type="term" value="F:metal ion binding"/>
    <property type="evidence" value="ECO:0007669"/>
    <property type="project" value="UniProtKB-KW"/>
</dbReference>
<protein>
    <recommendedName>
        <fullName evidence="12">dITP/XTP pyrophosphatase</fullName>
        <ecNumber evidence="11">3.6.1.66</ecNumber>
    </recommendedName>
    <alternativeName>
        <fullName evidence="13">Non-canonical purine NTP pyrophosphatase</fullName>
    </alternativeName>
    <alternativeName>
        <fullName evidence="14">Non-standard purine NTP pyrophosphatase</fullName>
    </alternativeName>
    <alternativeName>
        <fullName evidence="16">Nucleoside-triphosphate diphosphatase</fullName>
    </alternativeName>
    <alternativeName>
        <fullName evidence="15">Nucleoside-triphosphate pyrophosphatase</fullName>
    </alternativeName>
</protein>
<dbReference type="PANTHER" id="PTHR11067">
    <property type="entry name" value="INOSINE TRIPHOSPHATE PYROPHOSPHATASE/HAM1 PROTEIN"/>
    <property type="match status" value="1"/>
</dbReference>
<evidence type="ECO:0000256" key="13">
    <source>
        <dbReference type="ARBA" id="ARBA00075987"/>
    </source>
</evidence>
<keyword evidence="6 17" id="KW-0378">Hydrolase</keyword>
<keyword evidence="8" id="KW-0546">Nucleotide metabolism</keyword>
<dbReference type="GO" id="GO:0036222">
    <property type="term" value="F:XTP diphosphatase activity"/>
    <property type="evidence" value="ECO:0007669"/>
    <property type="project" value="UniProtKB-ARBA"/>
</dbReference>
<evidence type="ECO:0000256" key="3">
    <source>
        <dbReference type="ARBA" id="ARBA00011738"/>
    </source>
</evidence>
<evidence type="ECO:0000256" key="4">
    <source>
        <dbReference type="ARBA" id="ARBA00022723"/>
    </source>
</evidence>
<dbReference type="FunFam" id="3.90.950.10:FF:000001">
    <property type="entry name" value="dITP/XTP pyrophosphatase"/>
    <property type="match status" value="1"/>
</dbReference>
<dbReference type="HAMAP" id="MF_01405">
    <property type="entry name" value="Non_canon_purine_NTPase"/>
    <property type="match status" value="1"/>
</dbReference>
<name>A0AA35RHV9_GEOBA</name>
<dbReference type="GO" id="GO:0009117">
    <property type="term" value="P:nucleotide metabolic process"/>
    <property type="evidence" value="ECO:0007669"/>
    <property type="project" value="UniProtKB-KW"/>
</dbReference>
<dbReference type="Pfam" id="PF01725">
    <property type="entry name" value="Ham1p_like"/>
    <property type="match status" value="1"/>
</dbReference>
<evidence type="ECO:0000313" key="18">
    <source>
        <dbReference type="EMBL" id="CAI8011780.1"/>
    </source>
</evidence>
<evidence type="ECO:0000256" key="6">
    <source>
        <dbReference type="ARBA" id="ARBA00022801"/>
    </source>
</evidence>
<evidence type="ECO:0000313" key="19">
    <source>
        <dbReference type="Proteomes" id="UP001174909"/>
    </source>
</evidence>
<dbReference type="CDD" id="cd00515">
    <property type="entry name" value="HAM1"/>
    <property type="match status" value="1"/>
</dbReference>
<evidence type="ECO:0000256" key="17">
    <source>
        <dbReference type="RuleBase" id="RU003781"/>
    </source>
</evidence>
<dbReference type="GO" id="GO:0000166">
    <property type="term" value="F:nucleotide binding"/>
    <property type="evidence" value="ECO:0007669"/>
    <property type="project" value="UniProtKB-KW"/>
</dbReference>
<dbReference type="SUPFAM" id="SSF52972">
    <property type="entry name" value="ITPase-like"/>
    <property type="match status" value="1"/>
</dbReference>
<reference evidence="18" key="1">
    <citation type="submission" date="2023-03" db="EMBL/GenBank/DDBJ databases">
        <authorList>
            <person name="Steffen K."/>
            <person name="Cardenas P."/>
        </authorList>
    </citation>
    <scope>NUCLEOTIDE SEQUENCE</scope>
</reference>
<dbReference type="Gene3D" id="3.90.950.10">
    <property type="match status" value="1"/>
</dbReference>
<dbReference type="GO" id="GO:0035870">
    <property type="term" value="F:dITP diphosphatase activity"/>
    <property type="evidence" value="ECO:0007669"/>
    <property type="project" value="UniProtKB-ARBA"/>
</dbReference>